<evidence type="ECO:0000313" key="4">
    <source>
        <dbReference type="Proteomes" id="UP001620460"/>
    </source>
</evidence>
<protein>
    <submittedName>
        <fullName evidence="3">Nuclear transport factor 2 family protein</fullName>
    </submittedName>
</protein>
<dbReference type="EMBL" id="JADIKM010000002">
    <property type="protein sequence ID" value="MFK2904266.1"/>
    <property type="molecule type" value="Genomic_DNA"/>
</dbReference>
<dbReference type="InterPro" id="IPR027843">
    <property type="entry name" value="DUF4440"/>
</dbReference>
<proteinExistence type="predicted"/>
<keyword evidence="1" id="KW-0732">Signal</keyword>
<sequence>MRWMLSCFVATAALSVACPARADDEALRKVLSQRYAAIKMAMAARDTRALAPLLTADFRSEELDGQSVDRAGLMAQLSALPPKASAGESHTTLTSVIRHGDTADVQQRYSHITHKGQPPHAVALVTMSRDTWTRVHGTWRLARTRTDAIDYRVDGKTLVHKARDGVH</sequence>
<dbReference type="Gene3D" id="3.10.450.50">
    <property type="match status" value="1"/>
</dbReference>
<dbReference type="PROSITE" id="PS51257">
    <property type="entry name" value="PROKAR_LIPOPROTEIN"/>
    <property type="match status" value="1"/>
</dbReference>
<dbReference type="SUPFAM" id="SSF54427">
    <property type="entry name" value="NTF2-like"/>
    <property type="match status" value="1"/>
</dbReference>
<feature type="signal peptide" evidence="1">
    <location>
        <begin position="1"/>
        <end position="22"/>
    </location>
</feature>
<accession>A0ABW8JVU0</accession>
<keyword evidence="4" id="KW-1185">Reference proteome</keyword>
<dbReference type="Proteomes" id="UP001620460">
    <property type="component" value="Unassembled WGS sequence"/>
</dbReference>
<feature type="chain" id="PRO_5046441904" evidence="1">
    <location>
        <begin position="23"/>
        <end position="167"/>
    </location>
</feature>
<dbReference type="InterPro" id="IPR032710">
    <property type="entry name" value="NTF2-like_dom_sf"/>
</dbReference>
<comment type="caution">
    <text evidence="3">The sequence shown here is derived from an EMBL/GenBank/DDBJ whole genome shotgun (WGS) entry which is preliminary data.</text>
</comment>
<evidence type="ECO:0000256" key="1">
    <source>
        <dbReference type="SAM" id="SignalP"/>
    </source>
</evidence>
<dbReference type="RefSeq" id="WP_404632581.1">
    <property type="nucleotide sequence ID" value="NZ_JADIKM010000002.1"/>
</dbReference>
<gene>
    <name evidence="3" type="ORF">ISP17_09835</name>
</gene>
<reference evidence="3 4" key="1">
    <citation type="submission" date="2020-10" db="EMBL/GenBank/DDBJ databases">
        <title>Phylogeny of dyella-like bacteria.</title>
        <authorList>
            <person name="Fu J."/>
        </authorList>
    </citation>
    <scope>NUCLEOTIDE SEQUENCE [LARGE SCALE GENOMIC DNA]</scope>
    <source>
        <strain evidence="3 4">Gsoil3046</strain>
    </source>
</reference>
<feature type="domain" description="DUF4440" evidence="2">
    <location>
        <begin position="35"/>
        <end position="141"/>
    </location>
</feature>
<dbReference type="Pfam" id="PF14534">
    <property type="entry name" value="DUF4440"/>
    <property type="match status" value="1"/>
</dbReference>
<name>A0ABW8JVU0_9GAMM</name>
<evidence type="ECO:0000313" key="3">
    <source>
        <dbReference type="EMBL" id="MFK2904266.1"/>
    </source>
</evidence>
<evidence type="ECO:0000259" key="2">
    <source>
        <dbReference type="Pfam" id="PF14534"/>
    </source>
</evidence>
<organism evidence="3 4">
    <name type="scientific">Dyella ginsengisoli</name>
    <dbReference type="NCBI Taxonomy" id="363848"/>
    <lineage>
        <taxon>Bacteria</taxon>
        <taxon>Pseudomonadati</taxon>
        <taxon>Pseudomonadota</taxon>
        <taxon>Gammaproteobacteria</taxon>
        <taxon>Lysobacterales</taxon>
        <taxon>Rhodanobacteraceae</taxon>
        <taxon>Dyella</taxon>
    </lineage>
</organism>